<name>F4CDC0_SPHS2</name>
<dbReference type="STRING" id="743722.Sph21_2322"/>
<organism evidence="1">
    <name type="scientific">Sphingobacterium sp. (strain 21)</name>
    <dbReference type="NCBI Taxonomy" id="743722"/>
    <lineage>
        <taxon>Bacteria</taxon>
        <taxon>Pseudomonadati</taxon>
        <taxon>Bacteroidota</taxon>
        <taxon>Sphingobacteriia</taxon>
        <taxon>Sphingobacteriales</taxon>
        <taxon>Sphingobacteriaceae</taxon>
        <taxon>Sphingobacterium</taxon>
    </lineage>
</organism>
<dbReference type="EMBL" id="CP002584">
    <property type="protein sequence ID" value="ADZ78876.1"/>
    <property type="molecule type" value="Genomic_DNA"/>
</dbReference>
<dbReference type="OrthoDB" id="771867at2"/>
<sequence>MEVTLEINGAKAKAILDTIKRIQGVEVKSVKANPTKKAHFDAFKEAYKQTELAEQGKIQLKTFDSLVDEL</sequence>
<proteinExistence type="predicted"/>
<reference evidence="1" key="1">
    <citation type="submission" date="2011-03" db="EMBL/GenBank/DDBJ databases">
        <title>Complete sequence of Sphingobacterium sp. 21.</title>
        <authorList>
            <consortium name="US DOE Joint Genome Institute"/>
            <person name="Lucas S."/>
            <person name="Copeland A."/>
            <person name="Lapidus A."/>
            <person name="Cheng J.-F."/>
            <person name="Goodwin L."/>
            <person name="Pitluck S."/>
            <person name="Davenport K."/>
            <person name="Detter J.C."/>
            <person name="Han C."/>
            <person name="Tapia R."/>
            <person name="Land M."/>
            <person name="Hauser L."/>
            <person name="Kyrpides N."/>
            <person name="Ivanova N."/>
            <person name="Ovchinnikova G."/>
            <person name="Pagani I."/>
            <person name="Siebers A.K."/>
            <person name="Allgaier M."/>
            <person name="Thelen M.P."/>
            <person name="Hugenholtz P."/>
            <person name="Woyke T."/>
        </authorList>
    </citation>
    <scope>NUCLEOTIDE SEQUENCE</scope>
    <source>
        <strain evidence="1">21</strain>
    </source>
</reference>
<protein>
    <submittedName>
        <fullName evidence="1">Uncharacterized protein</fullName>
    </submittedName>
</protein>
<evidence type="ECO:0000313" key="1">
    <source>
        <dbReference type="EMBL" id="ADZ78876.1"/>
    </source>
</evidence>
<dbReference type="KEGG" id="shg:Sph21_2322"/>
<dbReference type="AlphaFoldDB" id="F4CDC0"/>
<dbReference type="HOGENOM" id="CLU_2755805_0_0_10"/>
<dbReference type="PATRIC" id="fig|743722.3.peg.2482"/>
<accession>F4CDC0</accession>
<gene>
    <name evidence="1" type="ordered locus">Sph21_2322</name>
</gene>